<dbReference type="RefSeq" id="WP_015851992.1">
    <property type="nucleotide sequence ID" value="NC_012881.1"/>
</dbReference>
<keyword evidence="2" id="KW-1185">Reference proteome</keyword>
<dbReference type="InterPro" id="IPR006498">
    <property type="entry name" value="Tail_tube"/>
</dbReference>
<accession>C6BVX3</accession>
<dbReference type="EMBL" id="CP001649">
    <property type="protein sequence ID" value="ACS80176.1"/>
    <property type="molecule type" value="Genomic_DNA"/>
</dbReference>
<proteinExistence type="predicted"/>
<dbReference type="AlphaFoldDB" id="C6BVX3"/>
<dbReference type="STRING" id="526222.Desal_2116"/>
<sequence length="169" mass="18672">MGVADNVLKDLELKVDGRGYAGNIESFKPPKLSLKTNDHRAGGMDTSVAVEMGMEPLEASFVLTGHFPEVLTLWGVAVGEKPQMTARGSVESWDGTVTPVVINMRGLISDIEDGDWKPGESNTQTFTIKLDYYKREQGDVVLHEIDVRNMVRKINGVDQLEERRKALGL</sequence>
<dbReference type="OrthoDB" id="3078668at2"/>
<protein>
    <submittedName>
        <fullName evidence="1">Phage major tail tube protein</fullName>
    </submittedName>
</protein>
<name>C6BVX3_MARSD</name>
<dbReference type="Proteomes" id="UP000002601">
    <property type="component" value="Chromosome"/>
</dbReference>
<evidence type="ECO:0000313" key="1">
    <source>
        <dbReference type="EMBL" id="ACS80176.1"/>
    </source>
</evidence>
<evidence type="ECO:0000313" key="2">
    <source>
        <dbReference type="Proteomes" id="UP000002601"/>
    </source>
</evidence>
<organism evidence="1 2">
    <name type="scientific">Maridesulfovibrio salexigens (strain ATCC 14822 / DSM 2638 / NCIMB 8403 / VKM B-1763)</name>
    <name type="common">Desulfovibrio salexigens</name>
    <dbReference type="NCBI Taxonomy" id="526222"/>
    <lineage>
        <taxon>Bacteria</taxon>
        <taxon>Pseudomonadati</taxon>
        <taxon>Thermodesulfobacteriota</taxon>
        <taxon>Desulfovibrionia</taxon>
        <taxon>Desulfovibrionales</taxon>
        <taxon>Desulfovibrionaceae</taxon>
        <taxon>Maridesulfovibrio</taxon>
    </lineage>
</organism>
<dbReference type="HOGENOM" id="CLU_130297_2_0_7"/>
<gene>
    <name evidence="1" type="ordered locus">Desal_2116</name>
</gene>
<reference evidence="1 2" key="1">
    <citation type="submission" date="2009-06" db="EMBL/GenBank/DDBJ databases">
        <title>Complete sequence of Desulfovibrio salexigens DSM 2638.</title>
        <authorList>
            <consortium name="US DOE Joint Genome Institute"/>
            <person name="Lucas S."/>
            <person name="Copeland A."/>
            <person name="Lapidus A."/>
            <person name="Glavina del Rio T."/>
            <person name="Tice H."/>
            <person name="Bruce D."/>
            <person name="Goodwin L."/>
            <person name="Pitluck S."/>
            <person name="Munk A.C."/>
            <person name="Brettin T."/>
            <person name="Detter J.C."/>
            <person name="Han C."/>
            <person name="Tapia R."/>
            <person name="Larimer F."/>
            <person name="Land M."/>
            <person name="Hauser L."/>
            <person name="Kyrpides N."/>
            <person name="Anderson I."/>
            <person name="Wall J.D."/>
            <person name="Arkin A.P."/>
            <person name="Dehal P."/>
            <person name="Chivian D."/>
            <person name="Giles B."/>
            <person name="Hazen T.C."/>
        </authorList>
    </citation>
    <scope>NUCLEOTIDE SEQUENCE [LARGE SCALE GENOMIC DNA]</scope>
    <source>
        <strain evidence="2">ATCC 14822 / DSM 2638 / NCIMB 8403 / VKM B-1763</strain>
    </source>
</reference>
<dbReference type="KEGG" id="dsa:Desal_2116"/>
<dbReference type="Pfam" id="PF04985">
    <property type="entry name" value="Phage_tube"/>
    <property type="match status" value="1"/>
</dbReference>
<dbReference type="NCBIfam" id="TIGR01611">
    <property type="entry name" value="tail_tube"/>
    <property type="match status" value="1"/>
</dbReference>
<dbReference type="eggNOG" id="COG3498">
    <property type="taxonomic scope" value="Bacteria"/>
</dbReference>